<sequence length="260" mass="27907">MEEELGAMVDATRATAGPVRRMSAQSHSAYPVGSGLAPGWRGETDEESEDDKTENPPRTVSPPCPQPPHPRLPPCLTKESLLSPCRLPASSFLPASGSPLCAPRQPKPQEFDGRVSLEAYLAQFEVVAQVQGWSQEERALNLVTSLKGPAVEVLSLNTRTTGVLHGCSGRLGEALLTPVPGRGVSGEVLGPSPRTWRNASEETAALLLCDQLIDALEDAQSQQALVANLQEALAQALEFESFIKTSAGRSRTDSERNQRY</sequence>
<dbReference type="OrthoDB" id="8300685at2759"/>
<dbReference type="PANTHER" id="PTHR45823">
    <property type="entry name" value="T-SNARE COILED-COIL HOMOLOGY DOMAIN-CONTAINING PROTEIN"/>
    <property type="match status" value="1"/>
</dbReference>
<feature type="compositionally biased region" description="Pro residues" evidence="1">
    <location>
        <begin position="59"/>
        <end position="73"/>
    </location>
</feature>
<dbReference type="Proteomes" id="UP000324222">
    <property type="component" value="Unassembled WGS sequence"/>
</dbReference>
<protein>
    <submittedName>
        <fullName evidence="2">Uncharacterized protein</fullName>
    </submittedName>
</protein>
<evidence type="ECO:0000256" key="1">
    <source>
        <dbReference type="SAM" id="MobiDB-lite"/>
    </source>
</evidence>
<proteinExistence type="predicted"/>
<evidence type="ECO:0000313" key="2">
    <source>
        <dbReference type="EMBL" id="MPC26524.1"/>
    </source>
</evidence>
<dbReference type="AlphaFoldDB" id="A0A5B7E128"/>
<reference evidence="2 3" key="1">
    <citation type="submission" date="2019-05" db="EMBL/GenBank/DDBJ databases">
        <title>Another draft genome of Portunus trituberculatus and its Hox gene families provides insights of decapod evolution.</title>
        <authorList>
            <person name="Jeong J.-H."/>
            <person name="Song I."/>
            <person name="Kim S."/>
            <person name="Choi T."/>
            <person name="Kim D."/>
            <person name="Ryu S."/>
            <person name="Kim W."/>
        </authorList>
    </citation>
    <scope>NUCLEOTIDE SEQUENCE [LARGE SCALE GENOMIC DNA]</scope>
    <source>
        <tissue evidence="2">Muscle</tissue>
    </source>
</reference>
<keyword evidence="3" id="KW-1185">Reference proteome</keyword>
<comment type="caution">
    <text evidence="2">The sequence shown here is derived from an EMBL/GenBank/DDBJ whole genome shotgun (WGS) entry which is preliminary data.</text>
</comment>
<organism evidence="2 3">
    <name type="scientific">Portunus trituberculatus</name>
    <name type="common">Swimming crab</name>
    <name type="synonym">Neptunus trituberculatus</name>
    <dbReference type="NCBI Taxonomy" id="210409"/>
    <lineage>
        <taxon>Eukaryota</taxon>
        <taxon>Metazoa</taxon>
        <taxon>Ecdysozoa</taxon>
        <taxon>Arthropoda</taxon>
        <taxon>Crustacea</taxon>
        <taxon>Multicrustacea</taxon>
        <taxon>Malacostraca</taxon>
        <taxon>Eumalacostraca</taxon>
        <taxon>Eucarida</taxon>
        <taxon>Decapoda</taxon>
        <taxon>Pleocyemata</taxon>
        <taxon>Brachyura</taxon>
        <taxon>Eubrachyura</taxon>
        <taxon>Portunoidea</taxon>
        <taxon>Portunidae</taxon>
        <taxon>Portuninae</taxon>
        <taxon>Portunus</taxon>
    </lineage>
</organism>
<dbReference type="PANTHER" id="PTHR45823:SF1">
    <property type="entry name" value="T-SNARE COILED-COIL HOMOLOGY DOMAIN-CONTAINING PROTEIN"/>
    <property type="match status" value="1"/>
</dbReference>
<feature type="region of interest" description="Disordered" evidence="1">
    <location>
        <begin position="1"/>
        <end position="75"/>
    </location>
</feature>
<name>A0A5B7E128_PORTR</name>
<evidence type="ECO:0000313" key="3">
    <source>
        <dbReference type="Proteomes" id="UP000324222"/>
    </source>
</evidence>
<accession>A0A5B7E128</accession>
<gene>
    <name evidence="2" type="ORF">E2C01_019667</name>
</gene>
<dbReference type="EMBL" id="VSRR010001611">
    <property type="protein sequence ID" value="MPC26524.1"/>
    <property type="molecule type" value="Genomic_DNA"/>
</dbReference>